<dbReference type="AlphaFoldDB" id="A0A9W4WHU9"/>
<sequence>MAHQKLLPKRLAQVDNKGRPRWALLITCIAALIMSYMQLASGGLTVLNWLISITSASFFTNWIIISFTNWRFHAALKAQNDPLFSQVYAWKSTAWPLAPAWLMLISLLLLACCLVCGIDPIGSDSFSAENFFQYMIGFLVIVVFTIGYKVIYRTPWRDPNTAD</sequence>
<dbReference type="GO" id="GO:0016020">
    <property type="term" value="C:membrane"/>
    <property type="evidence" value="ECO:0007669"/>
    <property type="project" value="UniProtKB-SubCell"/>
</dbReference>
<evidence type="ECO:0000256" key="3">
    <source>
        <dbReference type="ARBA" id="ARBA00022989"/>
    </source>
</evidence>
<dbReference type="Pfam" id="PF00324">
    <property type="entry name" value="AA_permease"/>
    <property type="match status" value="1"/>
</dbReference>
<comment type="caution">
    <text evidence="7">The sequence shown here is derived from an EMBL/GenBank/DDBJ whole genome shotgun (WGS) entry which is preliminary data.</text>
</comment>
<proteinExistence type="predicted"/>
<dbReference type="PANTHER" id="PTHR43341">
    <property type="entry name" value="AMINO ACID PERMEASE"/>
    <property type="match status" value="1"/>
</dbReference>
<dbReference type="InterPro" id="IPR004841">
    <property type="entry name" value="AA-permease/SLC12A_dom"/>
</dbReference>
<evidence type="ECO:0000313" key="7">
    <source>
        <dbReference type="EMBL" id="CAI0645496.1"/>
    </source>
</evidence>
<evidence type="ECO:0000256" key="5">
    <source>
        <dbReference type="SAM" id="Phobius"/>
    </source>
</evidence>
<evidence type="ECO:0000313" key="8">
    <source>
        <dbReference type="Proteomes" id="UP001152533"/>
    </source>
</evidence>
<gene>
    <name evidence="7" type="ORF">CGXH109_LOCUS45819</name>
</gene>
<dbReference type="Proteomes" id="UP001152533">
    <property type="component" value="Unassembled WGS sequence"/>
</dbReference>
<reference evidence="7" key="1">
    <citation type="submission" date="2022-08" db="EMBL/GenBank/DDBJ databases">
        <authorList>
            <person name="Giroux E."/>
            <person name="Giroux E."/>
        </authorList>
    </citation>
    <scope>NUCLEOTIDE SEQUENCE</scope>
    <source>
        <strain evidence="7">H1091258</strain>
    </source>
</reference>
<feature type="transmembrane region" description="Helical" evidence="5">
    <location>
        <begin position="132"/>
        <end position="151"/>
    </location>
</feature>
<feature type="transmembrane region" description="Helical" evidence="5">
    <location>
        <begin position="100"/>
        <end position="120"/>
    </location>
</feature>
<dbReference type="GO" id="GO:0015171">
    <property type="term" value="F:amino acid transmembrane transporter activity"/>
    <property type="evidence" value="ECO:0007669"/>
    <property type="project" value="TreeGrafter"/>
</dbReference>
<protein>
    <recommendedName>
        <fullName evidence="6">Amino acid permease/ SLC12A domain-containing protein</fullName>
    </recommendedName>
</protein>
<dbReference type="EMBL" id="CAMGZC010000247">
    <property type="protein sequence ID" value="CAI0645496.1"/>
    <property type="molecule type" value="Genomic_DNA"/>
</dbReference>
<dbReference type="Gene3D" id="1.20.1740.10">
    <property type="entry name" value="Amino acid/polyamine transporter I"/>
    <property type="match status" value="1"/>
</dbReference>
<accession>A0A9W4WHU9</accession>
<comment type="subcellular location">
    <subcellularLocation>
        <location evidence="1">Membrane</location>
        <topology evidence="1">Multi-pass membrane protein</topology>
    </subcellularLocation>
</comment>
<dbReference type="PANTHER" id="PTHR43341:SF37">
    <property type="entry name" value="AMINO ACID TRANSPORTER (EUROFUNG)"/>
    <property type="match status" value="1"/>
</dbReference>
<keyword evidence="8" id="KW-1185">Reference proteome</keyword>
<evidence type="ECO:0000256" key="4">
    <source>
        <dbReference type="ARBA" id="ARBA00023136"/>
    </source>
</evidence>
<name>A0A9W4WHU9_9PEZI</name>
<evidence type="ECO:0000256" key="1">
    <source>
        <dbReference type="ARBA" id="ARBA00004141"/>
    </source>
</evidence>
<evidence type="ECO:0000259" key="6">
    <source>
        <dbReference type="Pfam" id="PF00324"/>
    </source>
</evidence>
<organism evidence="7 8">
    <name type="scientific">Colletotrichum noveboracense</name>
    <dbReference type="NCBI Taxonomy" id="2664923"/>
    <lineage>
        <taxon>Eukaryota</taxon>
        <taxon>Fungi</taxon>
        <taxon>Dikarya</taxon>
        <taxon>Ascomycota</taxon>
        <taxon>Pezizomycotina</taxon>
        <taxon>Sordariomycetes</taxon>
        <taxon>Hypocreomycetidae</taxon>
        <taxon>Glomerellales</taxon>
        <taxon>Glomerellaceae</taxon>
        <taxon>Colletotrichum</taxon>
        <taxon>Colletotrichum gloeosporioides species complex</taxon>
    </lineage>
</organism>
<feature type="domain" description="Amino acid permease/ SLC12A" evidence="6">
    <location>
        <begin position="1"/>
        <end position="155"/>
    </location>
</feature>
<keyword evidence="3 5" id="KW-1133">Transmembrane helix</keyword>
<keyword evidence="2 5" id="KW-0812">Transmembrane</keyword>
<feature type="transmembrane region" description="Helical" evidence="5">
    <location>
        <begin position="46"/>
        <end position="67"/>
    </location>
</feature>
<evidence type="ECO:0000256" key="2">
    <source>
        <dbReference type="ARBA" id="ARBA00022692"/>
    </source>
</evidence>
<feature type="transmembrane region" description="Helical" evidence="5">
    <location>
        <begin position="21"/>
        <end position="40"/>
    </location>
</feature>
<dbReference type="InterPro" id="IPR050524">
    <property type="entry name" value="APC_YAT"/>
</dbReference>
<keyword evidence="4 5" id="KW-0472">Membrane</keyword>